<dbReference type="Proteomes" id="UP001301769">
    <property type="component" value="Unassembled WGS sequence"/>
</dbReference>
<comment type="subcellular location">
    <subcellularLocation>
        <location evidence="1">Nucleus</location>
    </subcellularLocation>
</comment>
<dbReference type="PANTHER" id="PTHR37534">
    <property type="entry name" value="TRANSCRIPTIONAL ACTIVATOR PROTEIN UGA3"/>
    <property type="match status" value="1"/>
</dbReference>
<dbReference type="AlphaFoldDB" id="A0AAN6YBA5"/>
<accession>A0AAN6YBA5</accession>
<feature type="domain" description="Zn(2)-C6 fungal-type" evidence="7">
    <location>
        <begin position="16"/>
        <end position="44"/>
    </location>
</feature>
<dbReference type="Gene3D" id="4.10.240.10">
    <property type="entry name" value="Zn(2)-C6 fungal-type DNA-binding domain"/>
    <property type="match status" value="1"/>
</dbReference>
<evidence type="ECO:0000256" key="6">
    <source>
        <dbReference type="ARBA" id="ARBA00023242"/>
    </source>
</evidence>
<comment type="caution">
    <text evidence="8">The sequence shown here is derived from an EMBL/GenBank/DDBJ whole genome shotgun (WGS) entry which is preliminary data.</text>
</comment>
<evidence type="ECO:0000256" key="5">
    <source>
        <dbReference type="ARBA" id="ARBA00023163"/>
    </source>
</evidence>
<dbReference type="PROSITE" id="PS50048">
    <property type="entry name" value="ZN2_CY6_FUNGAL_2"/>
    <property type="match status" value="1"/>
</dbReference>
<dbReference type="GO" id="GO:0000976">
    <property type="term" value="F:transcription cis-regulatory region binding"/>
    <property type="evidence" value="ECO:0007669"/>
    <property type="project" value="TreeGrafter"/>
</dbReference>
<keyword evidence="5" id="KW-0804">Transcription</keyword>
<proteinExistence type="predicted"/>
<dbReference type="InterPro" id="IPR021858">
    <property type="entry name" value="Fun_TF"/>
</dbReference>
<keyword evidence="3" id="KW-0805">Transcription regulation</keyword>
<dbReference type="InterPro" id="IPR036864">
    <property type="entry name" value="Zn2-C6_fun-type_DNA-bd_sf"/>
</dbReference>
<dbReference type="GO" id="GO:0008270">
    <property type="term" value="F:zinc ion binding"/>
    <property type="evidence" value="ECO:0007669"/>
    <property type="project" value="InterPro"/>
</dbReference>
<dbReference type="GO" id="GO:0000981">
    <property type="term" value="F:DNA-binding transcription factor activity, RNA polymerase II-specific"/>
    <property type="evidence" value="ECO:0007669"/>
    <property type="project" value="InterPro"/>
</dbReference>
<evidence type="ECO:0000256" key="4">
    <source>
        <dbReference type="ARBA" id="ARBA00023125"/>
    </source>
</evidence>
<evidence type="ECO:0000256" key="2">
    <source>
        <dbReference type="ARBA" id="ARBA00022833"/>
    </source>
</evidence>
<evidence type="ECO:0000313" key="8">
    <source>
        <dbReference type="EMBL" id="KAK4215486.1"/>
    </source>
</evidence>
<dbReference type="PANTHER" id="PTHR37534:SF51">
    <property type="entry name" value="ACRIFLAVINE SENSITIVITY CONTROL PROTEIN ACR-2"/>
    <property type="match status" value="1"/>
</dbReference>
<dbReference type="Pfam" id="PF11951">
    <property type="entry name" value="Fungal_trans_2"/>
    <property type="match status" value="1"/>
</dbReference>
<evidence type="ECO:0000259" key="7">
    <source>
        <dbReference type="PROSITE" id="PS50048"/>
    </source>
</evidence>
<keyword evidence="2" id="KW-0862">Zinc</keyword>
<keyword evidence="6" id="KW-0539">Nucleus</keyword>
<dbReference type="Pfam" id="PF00172">
    <property type="entry name" value="Zn_clus"/>
    <property type="match status" value="1"/>
</dbReference>
<name>A0AAN6YBA5_9PEZI</name>
<evidence type="ECO:0000256" key="1">
    <source>
        <dbReference type="ARBA" id="ARBA00004123"/>
    </source>
</evidence>
<reference evidence="8" key="2">
    <citation type="submission" date="2023-05" db="EMBL/GenBank/DDBJ databases">
        <authorList>
            <consortium name="Lawrence Berkeley National Laboratory"/>
            <person name="Steindorff A."/>
            <person name="Hensen N."/>
            <person name="Bonometti L."/>
            <person name="Westerberg I."/>
            <person name="Brannstrom I.O."/>
            <person name="Guillou S."/>
            <person name="Cros-Aarteil S."/>
            <person name="Calhoun S."/>
            <person name="Haridas S."/>
            <person name="Kuo A."/>
            <person name="Mondo S."/>
            <person name="Pangilinan J."/>
            <person name="Riley R."/>
            <person name="Labutti K."/>
            <person name="Andreopoulos B."/>
            <person name="Lipzen A."/>
            <person name="Chen C."/>
            <person name="Yanf M."/>
            <person name="Daum C."/>
            <person name="Ng V."/>
            <person name="Clum A."/>
            <person name="Ohm R."/>
            <person name="Martin F."/>
            <person name="Silar P."/>
            <person name="Natvig D."/>
            <person name="Lalanne C."/>
            <person name="Gautier V."/>
            <person name="Ament-Velasquez S.L."/>
            <person name="Kruys A."/>
            <person name="Hutchinson M.I."/>
            <person name="Powell A.J."/>
            <person name="Barry K."/>
            <person name="Miller A.N."/>
            <person name="Grigoriev I.V."/>
            <person name="Debuchy R."/>
            <person name="Gladieux P."/>
            <person name="Thoren M.H."/>
            <person name="Johannesson H."/>
        </authorList>
    </citation>
    <scope>NUCLEOTIDE SEQUENCE</scope>
    <source>
        <strain evidence="8">PSN293</strain>
    </source>
</reference>
<evidence type="ECO:0000313" key="9">
    <source>
        <dbReference type="Proteomes" id="UP001301769"/>
    </source>
</evidence>
<dbReference type="EMBL" id="MU858079">
    <property type="protein sequence ID" value="KAK4215486.1"/>
    <property type="molecule type" value="Genomic_DNA"/>
</dbReference>
<gene>
    <name evidence="8" type="ORF">QBC37DRAFT_123100</name>
</gene>
<keyword evidence="9" id="KW-1185">Reference proteome</keyword>
<reference evidence="8" key="1">
    <citation type="journal article" date="2023" name="Mol. Phylogenet. Evol.">
        <title>Genome-scale phylogeny and comparative genomics of the fungal order Sordariales.</title>
        <authorList>
            <person name="Hensen N."/>
            <person name="Bonometti L."/>
            <person name="Westerberg I."/>
            <person name="Brannstrom I.O."/>
            <person name="Guillou S."/>
            <person name="Cros-Aarteil S."/>
            <person name="Calhoun S."/>
            <person name="Haridas S."/>
            <person name="Kuo A."/>
            <person name="Mondo S."/>
            <person name="Pangilinan J."/>
            <person name="Riley R."/>
            <person name="LaButti K."/>
            <person name="Andreopoulos B."/>
            <person name="Lipzen A."/>
            <person name="Chen C."/>
            <person name="Yan M."/>
            <person name="Daum C."/>
            <person name="Ng V."/>
            <person name="Clum A."/>
            <person name="Steindorff A."/>
            <person name="Ohm R.A."/>
            <person name="Martin F."/>
            <person name="Silar P."/>
            <person name="Natvig D.O."/>
            <person name="Lalanne C."/>
            <person name="Gautier V."/>
            <person name="Ament-Velasquez S.L."/>
            <person name="Kruys A."/>
            <person name="Hutchinson M.I."/>
            <person name="Powell A.J."/>
            <person name="Barry K."/>
            <person name="Miller A.N."/>
            <person name="Grigoriev I.V."/>
            <person name="Debuchy R."/>
            <person name="Gladieux P."/>
            <person name="Hiltunen Thoren M."/>
            <person name="Johannesson H."/>
        </authorList>
    </citation>
    <scope>NUCLEOTIDE SEQUENCE</scope>
    <source>
        <strain evidence="8">PSN293</strain>
    </source>
</reference>
<evidence type="ECO:0000256" key="3">
    <source>
        <dbReference type="ARBA" id="ARBA00023015"/>
    </source>
</evidence>
<dbReference type="GO" id="GO:0045944">
    <property type="term" value="P:positive regulation of transcription by RNA polymerase II"/>
    <property type="evidence" value="ECO:0007669"/>
    <property type="project" value="TreeGrafter"/>
</dbReference>
<dbReference type="InterPro" id="IPR001138">
    <property type="entry name" value="Zn2Cys6_DnaBD"/>
</dbReference>
<organism evidence="8 9">
    <name type="scientific">Rhypophila decipiens</name>
    <dbReference type="NCBI Taxonomy" id="261697"/>
    <lineage>
        <taxon>Eukaryota</taxon>
        <taxon>Fungi</taxon>
        <taxon>Dikarya</taxon>
        <taxon>Ascomycota</taxon>
        <taxon>Pezizomycotina</taxon>
        <taxon>Sordariomycetes</taxon>
        <taxon>Sordariomycetidae</taxon>
        <taxon>Sordariales</taxon>
        <taxon>Naviculisporaceae</taxon>
        <taxon>Rhypophila</taxon>
    </lineage>
</organism>
<sequence length="510" mass="56109">MSSASNLGRATFPTKPCYNCRRRRRRCDKSQPSCHRCSRDGEECLGYGRVLRWVDPPTAAATAAAGNLRRLSSQEHGGPCDAGSGGPDAAIRATALIRPALVDPLLSNLSIDSRYYIHHFSNVVCRDLVSIDQQDRNPFRSLVLLVEEHDFLQAIVLATSAMHLAVLYRHQGRSSRGALVDALSSKARAISLLRAALEQQPLVHKEILLAAMVFFINLDLIDSGRGGWKTHMQAAGSLISSFQTAEQQIDWTLAPMADAIAADCLTYRILGSTISSYEPDPAGSGLLQVDQDAAVFSILSRNEAHSYHCCPPLILQIIMSASRLFGPEFSAADGQARLSAAQSLLLQAREYDVEEWVYNISGLAPHDDLPTRVKLASAHRAACCLYIVLAVSNDDEGLPDMPDTRPDGLAVEIYNSLASVPIDHVLLKGMVWPTFMAGAQTDDASLRKWLLERLRAILGLKLLVCPWGYVSTAIEMLDDIWTRRERVPKSQRMLNWLQELKGVRNGCLIV</sequence>
<protein>
    <submittedName>
        <fullName evidence="8">Fungal-specific transcription factor domain-containing protein</fullName>
    </submittedName>
</protein>
<keyword evidence="4" id="KW-0238">DNA-binding</keyword>
<dbReference type="SUPFAM" id="SSF57701">
    <property type="entry name" value="Zn2/Cys6 DNA-binding domain"/>
    <property type="match status" value="1"/>
</dbReference>
<dbReference type="SMART" id="SM00066">
    <property type="entry name" value="GAL4"/>
    <property type="match status" value="1"/>
</dbReference>
<dbReference type="GO" id="GO:0005634">
    <property type="term" value="C:nucleus"/>
    <property type="evidence" value="ECO:0007669"/>
    <property type="project" value="UniProtKB-SubCell"/>
</dbReference>
<dbReference type="PROSITE" id="PS00463">
    <property type="entry name" value="ZN2_CY6_FUNGAL_1"/>
    <property type="match status" value="1"/>
</dbReference>